<organism evidence="2 3">
    <name type="scientific">Acidocella aquatica</name>
    <dbReference type="NCBI Taxonomy" id="1922313"/>
    <lineage>
        <taxon>Bacteria</taxon>
        <taxon>Pseudomonadati</taxon>
        <taxon>Pseudomonadota</taxon>
        <taxon>Alphaproteobacteria</taxon>
        <taxon>Acetobacterales</taxon>
        <taxon>Acidocellaceae</taxon>
        <taxon>Acidocella</taxon>
    </lineage>
</organism>
<sequence length="81" mass="8578">MPCWAPPARPCRAGQTGEAQEALEQAETRALDRSVPQNACNNMIMDPLVTDISQARQAFGMKDIPGTLRAIGAAQALAGNI</sequence>
<dbReference type="EMBL" id="BSOS01000003">
    <property type="protein sequence ID" value="GLR65412.1"/>
    <property type="molecule type" value="Genomic_DNA"/>
</dbReference>
<gene>
    <name evidence="2" type="ORF">GCM10010909_00900</name>
</gene>
<comment type="caution">
    <text evidence="2">The sequence shown here is derived from an EMBL/GenBank/DDBJ whole genome shotgun (WGS) entry which is preliminary data.</text>
</comment>
<name>A0ABQ6A278_9PROT</name>
<keyword evidence="3" id="KW-1185">Reference proteome</keyword>
<accession>A0ABQ6A278</accession>
<evidence type="ECO:0000256" key="1">
    <source>
        <dbReference type="SAM" id="MobiDB-lite"/>
    </source>
</evidence>
<feature type="region of interest" description="Disordered" evidence="1">
    <location>
        <begin position="1"/>
        <end position="27"/>
    </location>
</feature>
<evidence type="ECO:0000313" key="2">
    <source>
        <dbReference type="EMBL" id="GLR65412.1"/>
    </source>
</evidence>
<dbReference type="Proteomes" id="UP001156641">
    <property type="component" value="Unassembled WGS sequence"/>
</dbReference>
<protein>
    <submittedName>
        <fullName evidence="2">Uncharacterized protein</fullName>
    </submittedName>
</protein>
<evidence type="ECO:0000313" key="3">
    <source>
        <dbReference type="Proteomes" id="UP001156641"/>
    </source>
</evidence>
<proteinExistence type="predicted"/>
<reference evidence="3" key="1">
    <citation type="journal article" date="2019" name="Int. J. Syst. Evol. Microbiol.">
        <title>The Global Catalogue of Microorganisms (GCM) 10K type strain sequencing project: providing services to taxonomists for standard genome sequencing and annotation.</title>
        <authorList>
            <consortium name="The Broad Institute Genomics Platform"/>
            <consortium name="The Broad Institute Genome Sequencing Center for Infectious Disease"/>
            <person name="Wu L."/>
            <person name="Ma J."/>
        </authorList>
    </citation>
    <scope>NUCLEOTIDE SEQUENCE [LARGE SCALE GENOMIC DNA]</scope>
    <source>
        <strain evidence="3">NBRC 112502</strain>
    </source>
</reference>